<keyword evidence="2" id="KW-0503">Monooxygenase</keyword>
<dbReference type="Proteomes" id="UP000186002">
    <property type="component" value="Unassembled WGS sequence"/>
</dbReference>
<evidence type="ECO:0000256" key="2">
    <source>
        <dbReference type="ARBA" id="ARBA00023033"/>
    </source>
</evidence>
<dbReference type="AlphaFoldDB" id="A0A1M7H5M8"/>
<accession>A0A1M7H5M8</accession>
<feature type="domain" description="FAD-binding" evidence="3">
    <location>
        <begin position="271"/>
        <end position="312"/>
    </location>
</feature>
<dbReference type="InterPro" id="IPR050493">
    <property type="entry name" value="FAD-dep_Monooxygenase_BioMet"/>
</dbReference>
<keyword evidence="1" id="KW-0560">Oxidoreductase</keyword>
<dbReference type="Gene3D" id="3.50.50.60">
    <property type="entry name" value="FAD/NAD(P)-binding domain"/>
    <property type="match status" value="1"/>
</dbReference>
<proteinExistence type="predicted"/>
<gene>
    <name evidence="4" type="ORF">SAMN05444272_2111</name>
</gene>
<dbReference type="GO" id="GO:0004497">
    <property type="term" value="F:monooxygenase activity"/>
    <property type="evidence" value="ECO:0007669"/>
    <property type="project" value="UniProtKB-KW"/>
</dbReference>
<dbReference type="RefSeq" id="WP_073012749.1">
    <property type="nucleotide sequence ID" value="NZ_FRBW01000002.1"/>
</dbReference>
<reference evidence="4 5" key="1">
    <citation type="submission" date="2016-11" db="EMBL/GenBank/DDBJ databases">
        <authorList>
            <person name="Jaros S."/>
            <person name="Januszkiewicz K."/>
            <person name="Wedrychowicz H."/>
        </authorList>
    </citation>
    <scope>NUCLEOTIDE SEQUENCE [LARGE SCALE GENOMIC DNA]</scope>
    <source>
        <strain evidence="4 5">DSM 22153</strain>
    </source>
</reference>
<dbReference type="EMBL" id="FRBW01000002">
    <property type="protein sequence ID" value="SHM23619.1"/>
    <property type="molecule type" value="Genomic_DNA"/>
</dbReference>
<evidence type="ECO:0000256" key="1">
    <source>
        <dbReference type="ARBA" id="ARBA00023002"/>
    </source>
</evidence>
<dbReference type="PRINTS" id="PR00420">
    <property type="entry name" value="RNGMNOXGNASE"/>
</dbReference>
<dbReference type="OrthoDB" id="4230779at2"/>
<dbReference type="SUPFAM" id="SSF51905">
    <property type="entry name" value="FAD/NAD(P)-binding domain"/>
    <property type="match status" value="1"/>
</dbReference>
<dbReference type="GO" id="GO:0071949">
    <property type="term" value="F:FAD binding"/>
    <property type="evidence" value="ECO:0007669"/>
    <property type="project" value="InterPro"/>
</dbReference>
<dbReference type="PANTHER" id="PTHR13789:SF309">
    <property type="entry name" value="PUTATIVE (AFU_ORTHOLOGUE AFUA_6G14510)-RELATED"/>
    <property type="match status" value="1"/>
</dbReference>
<feature type="domain" description="FAD-binding" evidence="3">
    <location>
        <begin position="3"/>
        <end position="164"/>
    </location>
</feature>
<sequence>MKQALVVGGGIGGLAAALSLSREGIQCRILERNSSLGVGGTGLTLWPNALRRLDRLGLLEKILAHASPLKSGEIYDGQNRLLSRVNLAAIEEQSGLPLICVRRTDLYSVLLSALENVDISTGAICTGYEPRGAKVAALMDGGEEIETDLLVAADGIRSRIRSQMLREDPLVYAGWMTWRGVAELPEGTFPAGLYREFFGRGSRFGIFAIKNDLVYWYGTRNGPHDDRAPVDPAHKQEALSWFGGWPAPARIVIDATKPEDLVRTGVFDTRPLPRWCDGPVLLLGDAAHPMTPDLGQGACQALEDALSLGECLQRSGSIPVALASYEKLGGERTGPLVARSRRVGRMRQWHHPLLATFRNTLMSTIPPGMLLKLFNTR</sequence>
<dbReference type="InterPro" id="IPR002938">
    <property type="entry name" value="FAD-bd"/>
</dbReference>
<dbReference type="PANTHER" id="PTHR13789">
    <property type="entry name" value="MONOOXYGENASE"/>
    <property type="match status" value="1"/>
</dbReference>
<evidence type="ECO:0000259" key="3">
    <source>
        <dbReference type="Pfam" id="PF01494"/>
    </source>
</evidence>
<evidence type="ECO:0000313" key="4">
    <source>
        <dbReference type="EMBL" id="SHM23619.1"/>
    </source>
</evidence>
<protein>
    <submittedName>
        <fullName evidence="4">2-polyprenyl-6-methoxyphenol hydroxylase</fullName>
    </submittedName>
</protein>
<dbReference type="Pfam" id="PF01494">
    <property type="entry name" value="FAD_binding_3"/>
    <property type="match status" value="2"/>
</dbReference>
<dbReference type="InterPro" id="IPR036188">
    <property type="entry name" value="FAD/NAD-bd_sf"/>
</dbReference>
<keyword evidence="5" id="KW-1185">Reference proteome</keyword>
<name>A0A1M7H5M8_9HYPH</name>
<organism evidence="4 5">
    <name type="scientific">Roseibium suaedae</name>
    <dbReference type="NCBI Taxonomy" id="735517"/>
    <lineage>
        <taxon>Bacteria</taxon>
        <taxon>Pseudomonadati</taxon>
        <taxon>Pseudomonadota</taxon>
        <taxon>Alphaproteobacteria</taxon>
        <taxon>Hyphomicrobiales</taxon>
        <taxon>Stappiaceae</taxon>
        <taxon>Roseibium</taxon>
    </lineage>
</organism>
<dbReference type="STRING" id="735517.SAMN05444272_2111"/>
<evidence type="ECO:0000313" key="5">
    <source>
        <dbReference type="Proteomes" id="UP000186002"/>
    </source>
</evidence>